<evidence type="ECO:0000256" key="3">
    <source>
        <dbReference type="ARBA" id="ARBA00070951"/>
    </source>
</evidence>
<dbReference type="EMBL" id="WEGI01000011">
    <property type="protein sequence ID" value="MQY29660.1"/>
    <property type="molecule type" value="Genomic_DNA"/>
</dbReference>
<dbReference type="Gene3D" id="2.40.50.140">
    <property type="entry name" value="Nucleic acid-binding proteins"/>
    <property type="match status" value="1"/>
</dbReference>
<dbReference type="InterPro" id="IPR050181">
    <property type="entry name" value="Cold_shock_domain"/>
</dbReference>
<evidence type="ECO:0000259" key="5">
    <source>
        <dbReference type="PROSITE" id="PS51857"/>
    </source>
</evidence>
<proteinExistence type="predicted"/>
<comment type="subcellular location">
    <subcellularLocation>
        <location evidence="1 4">Cytoplasm</location>
    </subcellularLocation>
</comment>
<dbReference type="PROSITE" id="PS51857">
    <property type="entry name" value="CSD_2"/>
    <property type="match status" value="1"/>
</dbReference>
<dbReference type="Proteomes" id="UP000431401">
    <property type="component" value="Unassembled WGS sequence"/>
</dbReference>
<evidence type="ECO:0000313" key="6">
    <source>
        <dbReference type="EMBL" id="MQY29660.1"/>
    </source>
</evidence>
<organism evidence="6 7">
    <name type="scientific">Nocardia aurantia</name>
    <dbReference type="NCBI Taxonomy" id="2585199"/>
    <lineage>
        <taxon>Bacteria</taxon>
        <taxon>Bacillati</taxon>
        <taxon>Actinomycetota</taxon>
        <taxon>Actinomycetes</taxon>
        <taxon>Mycobacteriales</taxon>
        <taxon>Nocardiaceae</taxon>
        <taxon>Nocardia</taxon>
    </lineage>
</organism>
<protein>
    <recommendedName>
        <fullName evidence="3">Probable cold shock protein A</fullName>
    </recommendedName>
</protein>
<evidence type="ECO:0000256" key="2">
    <source>
        <dbReference type="ARBA" id="ARBA00022490"/>
    </source>
</evidence>
<dbReference type="InterPro" id="IPR012340">
    <property type="entry name" value="NA-bd_OB-fold"/>
</dbReference>
<dbReference type="AlphaFoldDB" id="A0A7K0DV61"/>
<feature type="domain" description="CSD" evidence="5">
    <location>
        <begin position="1"/>
        <end position="66"/>
    </location>
</feature>
<dbReference type="CDD" id="cd04458">
    <property type="entry name" value="CSP_CDS"/>
    <property type="match status" value="1"/>
</dbReference>
<dbReference type="PRINTS" id="PR00050">
    <property type="entry name" value="COLDSHOCK"/>
</dbReference>
<dbReference type="InterPro" id="IPR019844">
    <property type="entry name" value="CSD_CS"/>
</dbReference>
<dbReference type="PIRSF" id="PIRSF002599">
    <property type="entry name" value="Cold_shock_A"/>
    <property type="match status" value="1"/>
</dbReference>
<sequence>MAQGVVKWFNSEKGFGFIAQENGGPDVFVHYSAVAGSGFRSLDEGQRVEFEIGQGQKGPQAQGVRVIA</sequence>
<dbReference type="GO" id="GO:0003676">
    <property type="term" value="F:nucleic acid binding"/>
    <property type="evidence" value="ECO:0007669"/>
    <property type="project" value="InterPro"/>
</dbReference>
<keyword evidence="2" id="KW-0963">Cytoplasm</keyword>
<accession>A0A7K0DV61</accession>
<dbReference type="OrthoDB" id="7477356at2"/>
<dbReference type="SMART" id="SM00357">
    <property type="entry name" value="CSP"/>
    <property type="match status" value="1"/>
</dbReference>
<dbReference type="PANTHER" id="PTHR11544">
    <property type="entry name" value="COLD SHOCK DOMAIN CONTAINING PROTEINS"/>
    <property type="match status" value="1"/>
</dbReference>
<evidence type="ECO:0000256" key="4">
    <source>
        <dbReference type="RuleBase" id="RU000408"/>
    </source>
</evidence>
<keyword evidence="7" id="KW-1185">Reference proteome</keyword>
<reference evidence="6 7" key="1">
    <citation type="submission" date="2019-10" db="EMBL/GenBank/DDBJ databases">
        <title>Nocardia macrotermitis sp. nov. and Nocardia aurantia sp. nov., isolated from the gut of fungus growing-termite Macrotermes natalensis.</title>
        <authorList>
            <person name="Benndorf R."/>
            <person name="Schwitalla J."/>
            <person name="Martin K."/>
            <person name="De Beer W."/>
            <person name="Kaster A.-K."/>
            <person name="Vollmers J."/>
            <person name="Poulsen M."/>
            <person name="Beemelmanns C."/>
        </authorList>
    </citation>
    <scope>NUCLEOTIDE SEQUENCE [LARGE SCALE GENOMIC DNA]</scope>
    <source>
        <strain evidence="6 7">RB56</strain>
    </source>
</reference>
<name>A0A7K0DV61_9NOCA</name>
<dbReference type="SUPFAM" id="SSF50249">
    <property type="entry name" value="Nucleic acid-binding proteins"/>
    <property type="match status" value="1"/>
</dbReference>
<dbReference type="InterPro" id="IPR012156">
    <property type="entry name" value="Cold_shock_CspA"/>
</dbReference>
<evidence type="ECO:0000256" key="1">
    <source>
        <dbReference type="ARBA" id="ARBA00004496"/>
    </source>
</evidence>
<dbReference type="Pfam" id="PF00313">
    <property type="entry name" value="CSD"/>
    <property type="match status" value="1"/>
</dbReference>
<evidence type="ECO:0000313" key="7">
    <source>
        <dbReference type="Proteomes" id="UP000431401"/>
    </source>
</evidence>
<dbReference type="InterPro" id="IPR002059">
    <property type="entry name" value="CSP_DNA-bd"/>
</dbReference>
<dbReference type="GO" id="GO:0005737">
    <property type="term" value="C:cytoplasm"/>
    <property type="evidence" value="ECO:0007669"/>
    <property type="project" value="UniProtKB-SubCell"/>
</dbReference>
<dbReference type="FunFam" id="2.40.50.140:FF:000006">
    <property type="entry name" value="Cold shock protein CspC"/>
    <property type="match status" value="1"/>
</dbReference>
<dbReference type="PROSITE" id="PS00352">
    <property type="entry name" value="CSD_1"/>
    <property type="match status" value="1"/>
</dbReference>
<gene>
    <name evidence="6" type="primary">cspA_2</name>
    <name evidence="6" type="ORF">NRB56_52510</name>
</gene>
<dbReference type="RefSeq" id="WP_019930076.1">
    <property type="nucleotide sequence ID" value="NZ_WEGI01000011.1"/>
</dbReference>
<dbReference type="InterPro" id="IPR011129">
    <property type="entry name" value="CSD"/>
</dbReference>
<comment type="caution">
    <text evidence="6">The sequence shown here is derived from an EMBL/GenBank/DDBJ whole genome shotgun (WGS) entry which is preliminary data.</text>
</comment>